<dbReference type="InterPro" id="IPR036264">
    <property type="entry name" value="Bact_exopeptidase_dim_dom"/>
</dbReference>
<keyword evidence="1" id="KW-0479">Metal-binding</keyword>
<reference evidence="4" key="1">
    <citation type="submission" date="2016-11" db="EMBL/GenBank/DDBJ databases">
        <authorList>
            <person name="Varghese N."/>
            <person name="Submissions S."/>
        </authorList>
    </citation>
    <scope>NUCLEOTIDE SEQUENCE</scope>
    <source>
        <strain evidence="4">DSM 4029</strain>
    </source>
</reference>
<feature type="binding site" evidence="1">
    <location>
        <position position="104"/>
    </location>
    <ligand>
        <name>Mn(2+)</name>
        <dbReference type="ChEBI" id="CHEBI:29035"/>
        <label>2</label>
    </ligand>
</feature>
<dbReference type="SUPFAM" id="SSF53187">
    <property type="entry name" value="Zn-dependent exopeptidases"/>
    <property type="match status" value="1"/>
</dbReference>
<evidence type="ECO:0000259" key="2">
    <source>
        <dbReference type="Pfam" id="PF07687"/>
    </source>
</evidence>
<dbReference type="Pfam" id="PF07687">
    <property type="entry name" value="M20_dimer"/>
    <property type="match status" value="1"/>
</dbReference>
<evidence type="ECO:0000313" key="5">
    <source>
        <dbReference type="Proteomes" id="UP000184089"/>
    </source>
</evidence>
<evidence type="ECO:0000313" key="6">
    <source>
        <dbReference type="Proteomes" id="UP000474718"/>
    </source>
</evidence>
<organism evidence="4 5">
    <name type="scientific">Bittarella massiliensis</name>
    <name type="common">ex Durand et al. 2017</name>
    <dbReference type="NCBI Taxonomy" id="1720313"/>
    <lineage>
        <taxon>Bacteria</taxon>
        <taxon>Bacillati</taxon>
        <taxon>Bacillota</taxon>
        <taxon>Clostridia</taxon>
        <taxon>Eubacteriales</taxon>
        <taxon>Oscillospiraceae</taxon>
        <taxon>Bittarella (ex Durand et al. 2017)</taxon>
    </lineage>
</organism>
<evidence type="ECO:0000313" key="3">
    <source>
        <dbReference type="EMBL" id="MZL69392.1"/>
    </source>
</evidence>
<dbReference type="AlphaFoldDB" id="A0AAQ1MF21"/>
<dbReference type="Proteomes" id="UP000474718">
    <property type="component" value="Unassembled WGS sequence"/>
</dbReference>
<keyword evidence="1" id="KW-0464">Manganese</keyword>
<accession>A0AAQ1MF21</accession>
<evidence type="ECO:0000313" key="4">
    <source>
        <dbReference type="EMBL" id="SHG45952.1"/>
    </source>
</evidence>
<dbReference type="EMBL" id="WWVX01000003">
    <property type="protein sequence ID" value="MZL69392.1"/>
    <property type="molecule type" value="Genomic_DNA"/>
</dbReference>
<dbReference type="CDD" id="cd03886">
    <property type="entry name" value="M20_Acy1"/>
    <property type="match status" value="1"/>
</dbReference>
<protein>
    <submittedName>
        <fullName evidence="4">Amidohydrolase</fullName>
    </submittedName>
</protein>
<gene>
    <name evidence="3" type="ORF">GT747_06365</name>
    <name evidence="4" type="ORF">SAMN05444424_2455</name>
</gene>
<dbReference type="GO" id="GO:0016787">
    <property type="term" value="F:hydrolase activity"/>
    <property type="evidence" value="ECO:0007669"/>
    <property type="project" value="InterPro"/>
</dbReference>
<dbReference type="GO" id="GO:0046872">
    <property type="term" value="F:metal ion binding"/>
    <property type="evidence" value="ECO:0007669"/>
    <property type="project" value="UniProtKB-KW"/>
</dbReference>
<dbReference type="PANTHER" id="PTHR11014:SF63">
    <property type="entry name" value="METALLOPEPTIDASE, PUTATIVE (AFU_ORTHOLOGUE AFUA_6G09600)-RELATED"/>
    <property type="match status" value="1"/>
</dbReference>
<feature type="binding site" evidence="1">
    <location>
        <position position="168"/>
    </location>
    <ligand>
        <name>Mn(2+)</name>
        <dbReference type="ChEBI" id="CHEBI:29035"/>
        <label>2</label>
    </ligand>
</feature>
<feature type="domain" description="Peptidase M20 dimerisation" evidence="2">
    <location>
        <begin position="191"/>
        <end position="282"/>
    </location>
</feature>
<sequence length="401" mass="42967">MYELSARAFRGDMMDAMAADRDFFHAHPELGFDLQEGCNHIRRQLEHEGYAPKEICPCALVATVGRGRGKTILLRADYDALPVDEPAGHPARSQNPGAAHTCGHDAHAAMLLGAARLLKRVEDQIEGTVKLVFQPNEEGVDKSCPGAKAIVDAGVLEDPPVDAVLALHALAPYPLGAVCAHPGRVLTSTDSFHITVNGLGGHGAMPHNCADPIAVAVRLYQALEELVARETPPSATAVLTVGGIRAGGPGGIIPSSCEMWGTLRAYDPDLRTHLLRRMEELCWKLPPLYRATASIEQQLKLGSIHTDSALLAELAPFVREIVRPEKMDLAAGPVMPSEDFSFLSNRVPTAHLYLGFGEPGDGGADGAEKSALFLRDRALPTGAALYANCALEWLRKNRLPG</sequence>
<evidence type="ECO:0000256" key="1">
    <source>
        <dbReference type="PIRSR" id="PIRSR005962-1"/>
    </source>
</evidence>
<dbReference type="NCBIfam" id="TIGR01891">
    <property type="entry name" value="amidohydrolases"/>
    <property type="match status" value="1"/>
</dbReference>
<comment type="caution">
    <text evidence="4">The sequence shown here is derived from an EMBL/GenBank/DDBJ whole genome shotgun (WGS) entry which is preliminary data.</text>
</comment>
<dbReference type="SUPFAM" id="SSF55031">
    <property type="entry name" value="Bacterial exopeptidase dimerisation domain"/>
    <property type="match status" value="1"/>
</dbReference>
<reference evidence="3 6" key="3">
    <citation type="journal article" date="2019" name="Nat. Med.">
        <title>A library of human gut bacterial isolates paired with longitudinal multiomics data enables mechanistic microbiome research.</title>
        <authorList>
            <person name="Poyet M."/>
            <person name="Groussin M."/>
            <person name="Gibbons S.M."/>
            <person name="Avila-Pacheco J."/>
            <person name="Jiang X."/>
            <person name="Kearney S.M."/>
            <person name="Perrotta A.R."/>
            <person name="Berdy B."/>
            <person name="Zhao S."/>
            <person name="Lieberman T.D."/>
            <person name="Swanson P.K."/>
            <person name="Smith M."/>
            <person name="Roesemann S."/>
            <person name="Alexander J.E."/>
            <person name="Rich S.A."/>
            <person name="Livny J."/>
            <person name="Vlamakis H."/>
            <person name="Clish C."/>
            <person name="Bullock K."/>
            <person name="Deik A."/>
            <person name="Scott J."/>
            <person name="Pierce K.A."/>
            <person name="Xavier R.J."/>
            <person name="Alm E.J."/>
        </authorList>
    </citation>
    <scope>NUCLEOTIDE SEQUENCE [LARGE SCALE GENOMIC DNA]</scope>
    <source>
        <strain evidence="3 6">BIOML-A2</strain>
    </source>
</reference>
<dbReference type="PIRSF" id="PIRSF005962">
    <property type="entry name" value="Pept_M20D_amidohydro"/>
    <property type="match status" value="1"/>
</dbReference>
<dbReference type="RefSeq" id="WP_073261268.1">
    <property type="nucleotide sequence ID" value="NZ_FQVY01000004.1"/>
</dbReference>
<comment type="cofactor">
    <cofactor evidence="1">
        <name>Mn(2+)</name>
        <dbReference type="ChEBI" id="CHEBI:29035"/>
    </cofactor>
    <text evidence="1">The Mn(2+) ion enhances activity.</text>
</comment>
<dbReference type="InterPro" id="IPR002933">
    <property type="entry name" value="Peptidase_M20"/>
</dbReference>
<name>A0AAQ1MF21_9FIRM</name>
<dbReference type="Gene3D" id="3.40.630.10">
    <property type="entry name" value="Zn peptidases"/>
    <property type="match status" value="1"/>
</dbReference>
<dbReference type="Proteomes" id="UP000184089">
    <property type="component" value="Unassembled WGS sequence"/>
</dbReference>
<feature type="binding site" evidence="1">
    <location>
        <position position="138"/>
    </location>
    <ligand>
        <name>Mn(2+)</name>
        <dbReference type="ChEBI" id="CHEBI:29035"/>
        <label>2</label>
    </ligand>
</feature>
<dbReference type="InterPro" id="IPR017439">
    <property type="entry name" value="Amidohydrolase"/>
</dbReference>
<dbReference type="Gene3D" id="3.30.70.360">
    <property type="match status" value="1"/>
</dbReference>
<feature type="binding site" evidence="1">
    <location>
        <position position="102"/>
    </location>
    <ligand>
        <name>Mn(2+)</name>
        <dbReference type="ChEBI" id="CHEBI:29035"/>
        <label>2</label>
    </ligand>
</feature>
<reference evidence="5" key="2">
    <citation type="submission" date="2016-11" db="EMBL/GenBank/DDBJ databases">
        <authorList>
            <person name="Jaros S."/>
            <person name="Januszkiewicz K."/>
            <person name="Wedrychowicz H."/>
        </authorList>
    </citation>
    <scope>NUCLEOTIDE SEQUENCE [LARGE SCALE GENOMIC DNA]</scope>
    <source>
        <strain evidence="5">DSM 4029</strain>
    </source>
</reference>
<dbReference type="PANTHER" id="PTHR11014">
    <property type="entry name" value="PEPTIDASE M20 FAMILY MEMBER"/>
    <property type="match status" value="1"/>
</dbReference>
<proteinExistence type="predicted"/>
<dbReference type="InterPro" id="IPR011650">
    <property type="entry name" value="Peptidase_M20_dimer"/>
</dbReference>
<keyword evidence="6" id="KW-1185">Reference proteome</keyword>
<dbReference type="EMBL" id="FQVY01000004">
    <property type="protein sequence ID" value="SHG45952.1"/>
    <property type="molecule type" value="Genomic_DNA"/>
</dbReference>
<dbReference type="Pfam" id="PF01546">
    <property type="entry name" value="Peptidase_M20"/>
    <property type="match status" value="1"/>
</dbReference>